<feature type="binding site" evidence="8">
    <location>
        <begin position="13"/>
        <end position="15"/>
    </location>
    <ligand>
        <name>GTP</name>
        <dbReference type="ChEBI" id="CHEBI:37565"/>
    </ligand>
</feature>
<keyword evidence="4 8" id="KW-0547">Nucleotide-binding</keyword>
<comment type="caution">
    <text evidence="8">Lacks conserved residue(s) required for the propagation of feature annotation.</text>
</comment>
<evidence type="ECO:0000256" key="5">
    <source>
        <dbReference type="ARBA" id="ARBA00022842"/>
    </source>
</evidence>
<evidence type="ECO:0000256" key="4">
    <source>
        <dbReference type="ARBA" id="ARBA00022741"/>
    </source>
</evidence>
<dbReference type="InterPro" id="IPR025877">
    <property type="entry name" value="MobA-like_NTP_Trfase"/>
</dbReference>
<reference evidence="10" key="1">
    <citation type="submission" date="2022-07" db="EMBL/GenBank/DDBJ databases">
        <title>Arcobacter roscoffensis sp. nov., a marine bacterium isolated from coastal seawater collected from Roscoff, France.</title>
        <authorList>
            <person name="Pascual J."/>
            <person name="Lepeaux C."/>
            <person name="Methner A."/>
            <person name="Overmann J."/>
        </authorList>
    </citation>
    <scope>NUCLEOTIDE SEQUENCE</scope>
    <source>
        <strain evidence="10">ARW1-2F2</strain>
    </source>
</reference>
<sequence length="192" mass="22024">MQKPSFEIPCVILCGGKSSRMGEDKSLLPFDDKSTLTQYQFDRLKPYFKDIYISSKIDKFDFLDKNRLLLDESEVYSPIAAIDSILNKLNEEKIFIITVDTPLVSIDSINKLISSSDDYDITVAKTIRTHNLCGVFSKSIKNTTEKMLNDDFHKVGFLLQNNKTNIIQLPNDDEFINLNHKEDYLKSLNLIS</sequence>
<evidence type="ECO:0000313" key="11">
    <source>
        <dbReference type="Proteomes" id="UP001060012"/>
    </source>
</evidence>
<evidence type="ECO:0000256" key="1">
    <source>
        <dbReference type="ARBA" id="ARBA00022490"/>
    </source>
</evidence>
<dbReference type="Gene3D" id="3.90.550.10">
    <property type="entry name" value="Spore Coat Polysaccharide Biosynthesis Protein SpsA, Chain A"/>
    <property type="match status" value="1"/>
</dbReference>
<keyword evidence="6 8" id="KW-0342">GTP-binding</keyword>
<dbReference type="HAMAP" id="MF_00316">
    <property type="entry name" value="MobA"/>
    <property type="match status" value="1"/>
</dbReference>
<dbReference type="GO" id="GO:0061603">
    <property type="term" value="F:molybdenum cofactor guanylyltransferase activity"/>
    <property type="evidence" value="ECO:0007669"/>
    <property type="project" value="UniProtKB-EC"/>
</dbReference>
<keyword evidence="5 8" id="KW-0460">Magnesium</keyword>
<dbReference type="InterPro" id="IPR029044">
    <property type="entry name" value="Nucleotide-diphossugar_trans"/>
</dbReference>
<keyword evidence="10" id="KW-0548">Nucleotidyltransferase</keyword>
<dbReference type="NCBIfam" id="NF001837">
    <property type="entry name" value="PRK00560.1"/>
    <property type="match status" value="1"/>
</dbReference>
<protein>
    <recommendedName>
        <fullName evidence="8">Probable molybdenum cofactor guanylyltransferase</fullName>
        <shortName evidence="8">MoCo guanylyltransferase</shortName>
        <ecNumber evidence="8">2.7.7.77</ecNumber>
    </recommendedName>
    <alternativeName>
        <fullName evidence="8">GTP:molybdopterin guanylyltransferase</fullName>
    </alternativeName>
    <alternativeName>
        <fullName evidence="8">Mo-MPT guanylyltransferase</fullName>
    </alternativeName>
    <alternativeName>
        <fullName evidence="8">Molybdopterin guanylyltransferase</fullName>
    </alternativeName>
    <alternativeName>
        <fullName evidence="8">Molybdopterin-guanine dinucleotide synthase</fullName>
        <shortName evidence="8">MGD synthase</shortName>
    </alternativeName>
</protein>
<keyword evidence="7 8" id="KW-0501">Molybdenum cofactor biosynthesis</keyword>
<name>A0ABY5E6I6_9BACT</name>
<dbReference type="RefSeq" id="WP_254576927.1">
    <property type="nucleotide sequence ID" value="NZ_CP100595.1"/>
</dbReference>
<feature type="domain" description="MobA-like NTP transferase" evidence="9">
    <location>
        <begin position="10"/>
        <end position="150"/>
    </location>
</feature>
<evidence type="ECO:0000256" key="6">
    <source>
        <dbReference type="ARBA" id="ARBA00023134"/>
    </source>
</evidence>
<dbReference type="CDD" id="cd02503">
    <property type="entry name" value="MobA"/>
    <property type="match status" value="1"/>
</dbReference>
<evidence type="ECO:0000313" key="10">
    <source>
        <dbReference type="EMBL" id="UTJ06748.1"/>
    </source>
</evidence>
<proteinExistence type="inferred from homology"/>
<comment type="similarity">
    <text evidence="8">Belongs to the MobA family.</text>
</comment>
<dbReference type="PANTHER" id="PTHR19136:SF81">
    <property type="entry name" value="MOLYBDENUM COFACTOR GUANYLYLTRANSFERASE"/>
    <property type="match status" value="1"/>
</dbReference>
<feature type="binding site" evidence="8">
    <location>
        <position position="100"/>
    </location>
    <ligand>
        <name>GTP</name>
        <dbReference type="ChEBI" id="CHEBI:37565"/>
    </ligand>
</feature>
<dbReference type="Pfam" id="PF12804">
    <property type="entry name" value="NTP_transf_3"/>
    <property type="match status" value="1"/>
</dbReference>
<dbReference type="InterPro" id="IPR013482">
    <property type="entry name" value="Molybde_CF_guanTrfase"/>
</dbReference>
<evidence type="ECO:0000256" key="8">
    <source>
        <dbReference type="HAMAP-Rule" id="MF_00316"/>
    </source>
</evidence>
<comment type="function">
    <text evidence="8">Transfers a GMP moiety from GTP to Mo-molybdopterin (Mo-MPT) cofactor (Moco or molybdenum cofactor) to form Mo-molybdopterin guanine dinucleotide (Mo-MGD) cofactor.</text>
</comment>
<dbReference type="Proteomes" id="UP001060012">
    <property type="component" value="Chromosome"/>
</dbReference>
<keyword evidence="2 8" id="KW-0808">Transferase</keyword>
<feature type="binding site" evidence="8">
    <location>
        <position position="25"/>
    </location>
    <ligand>
        <name>GTP</name>
        <dbReference type="ChEBI" id="CHEBI:37565"/>
    </ligand>
</feature>
<keyword evidence="1 8" id="KW-0963">Cytoplasm</keyword>
<gene>
    <name evidence="8 10" type="primary">mobA</name>
    <name evidence="10" type="ORF">NJU99_01240</name>
</gene>
<dbReference type="EMBL" id="CP100595">
    <property type="protein sequence ID" value="UTJ06748.1"/>
    <property type="molecule type" value="Genomic_DNA"/>
</dbReference>
<dbReference type="PANTHER" id="PTHR19136">
    <property type="entry name" value="MOLYBDENUM COFACTOR GUANYLYLTRANSFERASE"/>
    <property type="match status" value="1"/>
</dbReference>
<evidence type="ECO:0000259" key="9">
    <source>
        <dbReference type="Pfam" id="PF12804"/>
    </source>
</evidence>
<dbReference type="SUPFAM" id="SSF53448">
    <property type="entry name" value="Nucleotide-diphospho-sugar transferases"/>
    <property type="match status" value="1"/>
</dbReference>
<feature type="binding site" evidence="8">
    <location>
        <position position="100"/>
    </location>
    <ligand>
        <name>Mg(2+)</name>
        <dbReference type="ChEBI" id="CHEBI:18420"/>
    </ligand>
</feature>
<keyword evidence="3 8" id="KW-0479">Metal-binding</keyword>
<comment type="domain">
    <text evidence="8">The N-terminal domain determines nucleotide recognition and specific binding, while the C-terminal domain determines the specific binding to the target protein.</text>
</comment>
<comment type="cofactor">
    <cofactor evidence="8">
        <name>Mg(2+)</name>
        <dbReference type="ChEBI" id="CHEBI:18420"/>
    </cofactor>
</comment>
<dbReference type="EC" id="2.7.7.77" evidence="8"/>
<comment type="catalytic activity">
    <reaction evidence="8">
        <text>Mo-molybdopterin + GTP + H(+) = Mo-molybdopterin guanine dinucleotide + diphosphate</text>
        <dbReference type="Rhea" id="RHEA:34243"/>
        <dbReference type="ChEBI" id="CHEBI:15378"/>
        <dbReference type="ChEBI" id="CHEBI:33019"/>
        <dbReference type="ChEBI" id="CHEBI:37565"/>
        <dbReference type="ChEBI" id="CHEBI:71302"/>
        <dbReference type="ChEBI" id="CHEBI:71310"/>
        <dbReference type="EC" id="2.7.7.77"/>
    </reaction>
</comment>
<evidence type="ECO:0000256" key="3">
    <source>
        <dbReference type="ARBA" id="ARBA00022723"/>
    </source>
</evidence>
<organism evidence="10 11">
    <name type="scientific">Arcobacter roscoffensis</name>
    <dbReference type="NCBI Taxonomy" id="2961520"/>
    <lineage>
        <taxon>Bacteria</taxon>
        <taxon>Pseudomonadati</taxon>
        <taxon>Campylobacterota</taxon>
        <taxon>Epsilonproteobacteria</taxon>
        <taxon>Campylobacterales</taxon>
        <taxon>Arcobacteraceae</taxon>
        <taxon>Arcobacter</taxon>
    </lineage>
</organism>
<comment type="subcellular location">
    <subcellularLocation>
        <location evidence="8">Cytoplasm</location>
    </subcellularLocation>
</comment>
<feature type="binding site" evidence="8">
    <location>
        <position position="71"/>
    </location>
    <ligand>
        <name>GTP</name>
        <dbReference type="ChEBI" id="CHEBI:37565"/>
    </ligand>
</feature>
<evidence type="ECO:0000256" key="7">
    <source>
        <dbReference type="ARBA" id="ARBA00023150"/>
    </source>
</evidence>
<evidence type="ECO:0000256" key="2">
    <source>
        <dbReference type="ARBA" id="ARBA00022679"/>
    </source>
</evidence>
<keyword evidence="11" id="KW-1185">Reference proteome</keyword>
<accession>A0ABY5E6I6</accession>